<dbReference type="GO" id="GO:0046081">
    <property type="term" value="P:dUTP catabolic process"/>
    <property type="evidence" value="ECO:0007669"/>
    <property type="project" value="InterPro"/>
</dbReference>
<evidence type="ECO:0000256" key="4">
    <source>
        <dbReference type="ARBA" id="ARBA00023080"/>
    </source>
</evidence>
<dbReference type="PANTHER" id="PTHR11241">
    <property type="entry name" value="DEOXYURIDINE 5'-TRIPHOSPHATE NUCLEOTIDOHYDROLASE"/>
    <property type="match status" value="1"/>
</dbReference>
<evidence type="ECO:0000256" key="3">
    <source>
        <dbReference type="ARBA" id="ARBA00012379"/>
    </source>
</evidence>
<keyword evidence="4" id="KW-0546">Nucleotide metabolism</keyword>
<dbReference type="Pfam" id="PF00692">
    <property type="entry name" value="dUTPase"/>
    <property type="match status" value="1"/>
</dbReference>
<reference evidence="6" key="3">
    <citation type="submission" date="2025-09" db="UniProtKB">
        <authorList>
            <consortium name="Ensembl"/>
        </authorList>
    </citation>
    <scope>IDENTIFICATION</scope>
</reference>
<name>A0A8C4WNJ1_9SAUR</name>
<dbReference type="InterPro" id="IPR036157">
    <property type="entry name" value="dUTPase-like_sf"/>
</dbReference>
<organism evidence="6 7">
    <name type="scientific">Gopherus evgoodei</name>
    <name type="common">Goodes thornscrub tortoise</name>
    <dbReference type="NCBI Taxonomy" id="1825980"/>
    <lineage>
        <taxon>Eukaryota</taxon>
        <taxon>Metazoa</taxon>
        <taxon>Chordata</taxon>
        <taxon>Craniata</taxon>
        <taxon>Vertebrata</taxon>
        <taxon>Euteleostomi</taxon>
        <taxon>Archelosauria</taxon>
        <taxon>Testudinata</taxon>
        <taxon>Testudines</taxon>
        <taxon>Cryptodira</taxon>
        <taxon>Durocryptodira</taxon>
        <taxon>Testudinoidea</taxon>
        <taxon>Testudinidae</taxon>
        <taxon>Gopherus</taxon>
    </lineage>
</organism>
<evidence type="ECO:0000313" key="6">
    <source>
        <dbReference type="Ensembl" id="ENSGEVP00005018512.1"/>
    </source>
</evidence>
<accession>A0A8C4WNJ1</accession>
<dbReference type="EC" id="3.6.1.23" evidence="3"/>
<comment type="pathway">
    <text evidence="1">Pyrimidine metabolism; dUMP biosynthesis; dUMP from dCTP (dUTP route): step 2/2.</text>
</comment>
<dbReference type="InterPro" id="IPR029054">
    <property type="entry name" value="dUTPase-like"/>
</dbReference>
<dbReference type="AlphaFoldDB" id="A0A8C4WNJ1"/>
<evidence type="ECO:0000313" key="7">
    <source>
        <dbReference type="Proteomes" id="UP000694390"/>
    </source>
</evidence>
<proteinExistence type="inferred from homology"/>
<dbReference type="GO" id="GO:0004170">
    <property type="term" value="F:dUTP diphosphatase activity"/>
    <property type="evidence" value="ECO:0007669"/>
    <property type="project" value="UniProtKB-EC"/>
</dbReference>
<dbReference type="Gene3D" id="2.70.40.10">
    <property type="match status" value="1"/>
</dbReference>
<evidence type="ECO:0000256" key="1">
    <source>
        <dbReference type="ARBA" id="ARBA00005142"/>
    </source>
</evidence>
<reference evidence="6" key="2">
    <citation type="submission" date="2025-08" db="UniProtKB">
        <authorList>
            <consortium name="Ensembl"/>
        </authorList>
    </citation>
    <scope>IDENTIFICATION</scope>
</reference>
<dbReference type="Proteomes" id="UP000694390">
    <property type="component" value="Chromosome 21"/>
</dbReference>
<protein>
    <recommendedName>
        <fullName evidence="3">dUTP diphosphatase</fullName>
        <ecNumber evidence="3">3.6.1.23</ecNumber>
    </recommendedName>
</protein>
<reference evidence="6" key="1">
    <citation type="submission" date="2019-06" db="EMBL/GenBank/DDBJ databases">
        <title>G10K-VGP Goodes thornscrub tortoise genome, primary haplotype.</title>
        <authorList>
            <person name="Murphy B."/>
            <person name="Edwards T."/>
            <person name="Rhie A."/>
            <person name="Koren S."/>
            <person name="Phillippy A."/>
            <person name="Fedrigo O."/>
            <person name="Haase B."/>
            <person name="Mountcastle J."/>
            <person name="Lewin H."/>
            <person name="Damas J."/>
            <person name="Howe K."/>
            <person name="Formenti G."/>
            <person name="Myers G."/>
            <person name="Durbin R."/>
            <person name="Jarvis E.D."/>
        </authorList>
    </citation>
    <scope>NUCLEOTIDE SEQUENCE [LARGE SCALE GENOMIC DNA]</scope>
</reference>
<evidence type="ECO:0000259" key="5">
    <source>
        <dbReference type="Pfam" id="PF00692"/>
    </source>
</evidence>
<evidence type="ECO:0000256" key="2">
    <source>
        <dbReference type="ARBA" id="ARBA00006581"/>
    </source>
</evidence>
<dbReference type="Ensembl" id="ENSGEVT00005019454.1">
    <property type="protein sequence ID" value="ENSGEVP00005018512.1"/>
    <property type="gene ID" value="ENSGEVG00005013048.1"/>
</dbReference>
<feature type="domain" description="dUTPase-like" evidence="5">
    <location>
        <begin position="43"/>
        <end position="116"/>
    </location>
</feature>
<dbReference type="InterPro" id="IPR008181">
    <property type="entry name" value="dUTPase"/>
</dbReference>
<dbReference type="GO" id="GO:0006226">
    <property type="term" value="P:dUMP biosynthetic process"/>
    <property type="evidence" value="ECO:0007669"/>
    <property type="project" value="InterPro"/>
</dbReference>
<dbReference type="OrthoDB" id="419889at2759"/>
<dbReference type="GO" id="GO:0000287">
    <property type="term" value="F:magnesium ion binding"/>
    <property type="evidence" value="ECO:0007669"/>
    <property type="project" value="InterPro"/>
</dbReference>
<keyword evidence="7" id="KW-1185">Reference proteome</keyword>
<sequence length="148" mass="16655">RLLSPYRWKLAPGTRDHPAQIWQVDYVGLLPRDQFVLLHPTVRLLTRGTPESAEVDLYAVAPDTIDPGTQKLIPIEIWVQLPRWCYGRVAPHSGLALCAGVHVQAGAVDHDYRGEEPMINVTLHLLNDSSHWYGQVMPQIQFSNTTAL</sequence>
<comment type="similarity">
    <text evidence="2">Belongs to the dUTPase family.</text>
</comment>
<dbReference type="PANTHER" id="PTHR11241:SF0">
    <property type="entry name" value="DEOXYURIDINE 5'-TRIPHOSPHATE NUCLEOTIDOHYDROLASE"/>
    <property type="match status" value="1"/>
</dbReference>
<dbReference type="GeneTree" id="ENSGT01000000218884"/>
<dbReference type="SUPFAM" id="SSF51283">
    <property type="entry name" value="dUTPase-like"/>
    <property type="match status" value="1"/>
</dbReference>